<name>A0A7J9BFC9_GOSGO</name>
<feature type="non-terminal residue" evidence="2">
    <location>
        <position position="1"/>
    </location>
</feature>
<feature type="domain" description="Reverse transcriptase zinc-binding" evidence="1">
    <location>
        <begin position="50"/>
        <end position="134"/>
    </location>
</feature>
<evidence type="ECO:0000313" key="2">
    <source>
        <dbReference type="EMBL" id="MBA0734684.1"/>
    </source>
</evidence>
<comment type="caution">
    <text evidence="2">The sequence shown here is derived from an EMBL/GenBank/DDBJ whole genome shotgun (WGS) entry which is preliminary data.</text>
</comment>
<reference evidence="2 3" key="1">
    <citation type="journal article" date="2019" name="Genome Biol. Evol.">
        <title>Insights into the evolution of the New World diploid cottons (Gossypium, subgenus Houzingenia) based on genome sequencing.</title>
        <authorList>
            <person name="Grover C.E."/>
            <person name="Arick M.A. 2nd"/>
            <person name="Thrash A."/>
            <person name="Conover J.L."/>
            <person name="Sanders W.S."/>
            <person name="Peterson D.G."/>
            <person name="Frelichowski J.E."/>
            <person name="Scheffler J.A."/>
            <person name="Scheffler B.E."/>
            <person name="Wendel J.F."/>
        </authorList>
    </citation>
    <scope>NUCLEOTIDE SEQUENCE [LARGE SCALE GENOMIC DNA]</scope>
    <source>
        <strain evidence="2">5</strain>
        <tissue evidence="2">Leaf</tissue>
    </source>
</reference>
<organism evidence="2 3">
    <name type="scientific">Gossypium gossypioides</name>
    <name type="common">Mexican cotton</name>
    <name type="synonym">Selera gossypioides</name>
    <dbReference type="NCBI Taxonomy" id="34282"/>
    <lineage>
        <taxon>Eukaryota</taxon>
        <taxon>Viridiplantae</taxon>
        <taxon>Streptophyta</taxon>
        <taxon>Embryophyta</taxon>
        <taxon>Tracheophyta</taxon>
        <taxon>Spermatophyta</taxon>
        <taxon>Magnoliopsida</taxon>
        <taxon>eudicotyledons</taxon>
        <taxon>Gunneridae</taxon>
        <taxon>Pentapetalae</taxon>
        <taxon>rosids</taxon>
        <taxon>malvids</taxon>
        <taxon>Malvales</taxon>
        <taxon>Malvaceae</taxon>
        <taxon>Malvoideae</taxon>
        <taxon>Gossypium</taxon>
    </lineage>
</organism>
<proteinExistence type="predicted"/>
<dbReference type="OrthoDB" id="1744872at2759"/>
<sequence length="222" mass="25512">MITEKGCWNLDLFRVWLPEDLIGRISSVQTPHPLVGLDKIPWTGTSSGCFSFKSAYHKVKESSWNFVEEAWKLPWKVEVPQRVRVFLWLVLKQKLLTQAERLRCGVINDARCSVCGHGYENVLHAIRDCDAAKKNIEEVVKGAYSWVQQYNSTRKGGGLVVMHRRRTLWEQTSGYRAVKINTDFALTGGVLRDQNGDWVLGFNRRIRICSVFEVELWGILDS</sequence>
<keyword evidence="3" id="KW-1185">Reference proteome</keyword>
<evidence type="ECO:0000313" key="3">
    <source>
        <dbReference type="Proteomes" id="UP000593579"/>
    </source>
</evidence>
<dbReference type="InterPro" id="IPR026960">
    <property type="entry name" value="RVT-Znf"/>
</dbReference>
<gene>
    <name evidence="2" type="ORF">Gogos_018582</name>
</gene>
<accession>A0A7J9BFC9</accession>
<evidence type="ECO:0000259" key="1">
    <source>
        <dbReference type="Pfam" id="PF13966"/>
    </source>
</evidence>
<dbReference type="EMBL" id="JABEZY010000002">
    <property type="protein sequence ID" value="MBA0734684.1"/>
    <property type="molecule type" value="Genomic_DNA"/>
</dbReference>
<dbReference type="Proteomes" id="UP000593579">
    <property type="component" value="Unassembled WGS sequence"/>
</dbReference>
<dbReference type="AlphaFoldDB" id="A0A7J9BFC9"/>
<protein>
    <recommendedName>
        <fullName evidence="1">Reverse transcriptase zinc-binding domain-containing protein</fullName>
    </recommendedName>
</protein>
<dbReference type="Pfam" id="PF13966">
    <property type="entry name" value="zf-RVT"/>
    <property type="match status" value="1"/>
</dbReference>